<gene>
    <name evidence="1" type="ORF">GPX89_00635</name>
</gene>
<sequence>MSYPAESVELRDRGLEAVRAGDLESAEQLFRRAFETGHAGAANDMADLLLRRGDRDDAVRWWQRGAETDDPDCLFEIGYLDEERGDLVAAEQWYRRGAAVGGGSCLLNLAKIVEGRGERDEALDLYRRAWEAGLDKAAFNIGRIHDDGGRGDQEAAALWYTRAAERGNSGAAFNLGFVRGDQGDVAGMLDAWRRAAGFGHPKAGHALAEHYRRQGAAAQARYWSEFADGPSVFSPEFEAFGGWGAAAAIHKQDLLNDALGDGYLRYDLTARTLTTDTDSYGGLTMLGSFSNLDQSWLWAWDNPYLDTDRPAFEALAEIREYGARQGIPEFMIGRLDLSNFPNPKQAATTMVIAAATLLGGNGVKAMGINDGKGVTYLHVDDPRLPADEYDPIAAPRLLMTAAQVFPVDQALIVRGFIEHYGTRIQLSREVIAGDFAQGHRLAVAFTEDGLIKAITSDPARQEQDRASN</sequence>
<dbReference type="RefSeq" id="WP_157354500.1">
    <property type="nucleotide sequence ID" value="NZ_WRPP01000001.1"/>
</dbReference>
<dbReference type="Gene3D" id="1.25.40.10">
    <property type="entry name" value="Tetratricopeptide repeat domain"/>
    <property type="match status" value="1"/>
</dbReference>
<dbReference type="Pfam" id="PF21813">
    <property type="entry name" value="DUF6882"/>
    <property type="match status" value="1"/>
</dbReference>
<dbReference type="InterPro" id="IPR006597">
    <property type="entry name" value="Sel1-like"/>
</dbReference>
<organism evidence="1 2">
    <name type="scientific">Nocardia terrae</name>
    <dbReference type="NCBI Taxonomy" id="2675851"/>
    <lineage>
        <taxon>Bacteria</taxon>
        <taxon>Bacillati</taxon>
        <taxon>Actinomycetota</taxon>
        <taxon>Actinomycetes</taxon>
        <taxon>Mycobacteriales</taxon>
        <taxon>Nocardiaceae</taxon>
        <taxon>Nocardia</taxon>
    </lineage>
</organism>
<dbReference type="InterPro" id="IPR049249">
    <property type="entry name" value="DUF6882"/>
</dbReference>
<dbReference type="SUPFAM" id="SSF81901">
    <property type="entry name" value="HCP-like"/>
    <property type="match status" value="2"/>
</dbReference>
<dbReference type="AlphaFoldDB" id="A0A7K1UN32"/>
<keyword evidence="2" id="KW-1185">Reference proteome</keyword>
<evidence type="ECO:0000313" key="1">
    <source>
        <dbReference type="EMBL" id="MVU75747.1"/>
    </source>
</evidence>
<name>A0A7K1UN32_9NOCA</name>
<dbReference type="InterPro" id="IPR050767">
    <property type="entry name" value="Sel1_AlgK"/>
</dbReference>
<dbReference type="PANTHER" id="PTHR11102">
    <property type="entry name" value="SEL-1-LIKE PROTEIN"/>
    <property type="match status" value="1"/>
</dbReference>
<dbReference type="InterPro" id="IPR011990">
    <property type="entry name" value="TPR-like_helical_dom_sf"/>
</dbReference>
<reference evidence="1 2" key="1">
    <citation type="submission" date="2019-12" db="EMBL/GenBank/DDBJ databases">
        <title>Nocardia sp. nov. ET3-3 isolated from soil.</title>
        <authorList>
            <person name="Kanchanasin P."/>
            <person name="Tanasupawat S."/>
            <person name="Yuki M."/>
            <person name="Kudo T."/>
        </authorList>
    </citation>
    <scope>NUCLEOTIDE SEQUENCE [LARGE SCALE GENOMIC DNA]</scope>
    <source>
        <strain evidence="1 2">ET3-3</strain>
    </source>
</reference>
<dbReference type="EMBL" id="WRPP01000001">
    <property type="protein sequence ID" value="MVU75747.1"/>
    <property type="molecule type" value="Genomic_DNA"/>
</dbReference>
<dbReference type="Proteomes" id="UP000466794">
    <property type="component" value="Unassembled WGS sequence"/>
</dbReference>
<accession>A0A7K1UN32</accession>
<evidence type="ECO:0000313" key="2">
    <source>
        <dbReference type="Proteomes" id="UP000466794"/>
    </source>
</evidence>
<dbReference type="SMART" id="SM00671">
    <property type="entry name" value="SEL1"/>
    <property type="match status" value="3"/>
</dbReference>
<comment type="caution">
    <text evidence="1">The sequence shown here is derived from an EMBL/GenBank/DDBJ whole genome shotgun (WGS) entry which is preliminary data.</text>
</comment>
<dbReference type="PANTHER" id="PTHR11102:SF160">
    <property type="entry name" value="ERAD-ASSOCIATED E3 UBIQUITIN-PROTEIN LIGASE COMPONENT HRD3"/>
    <property type="match status" value="1"/>
</dbReference>
<evidence type="ECO:0008006" key="3">
    <source>
        <dbReference type="Google" id="ProtNLM"/>
    </source>
</evidence>
<protein>
    <recommendedName>
        <fullName evidence="3">Sel1 repeat family protein</fullName>
    </recommendedName>
</protein>
<proteinExistence type="predicted"/>